<dbReference type="EMBL" id="LR215974">
    <property type="protein sequence ID" value="VFB02568.1"/>
    <property type="molecule type" value="Genomic_DNA"/>
</dbReference>
<dbReference type="SMART" id="SM00028">
    <property type="entry name" value="TPR"/>
    <property type="match status" value="4"/>
</dbReference>
<dbReference type="KEGG" id="ctai:NCTC12078_00545"/>
<dbReference type="AlphaFoldDB" id="A0A4U8WIN0"/>
<dbReference type="Proteomes" id="UP000290013">
    <property type="component" value="Chromosome"/>
</dbReference>
<keyword evidence="1" id="KW-0802">TPR repeat</keyword>
<dbReference type="SUPFAM" id="SSF48452">
    <property type="entry name" value="TPR-like"/>
    <property type="match status" value="1"/>
</dbReference>
<dbReference type="InterPro" id="IPR019734">
    <property type="entry name" value="TPR_rpt"/>
</dbReference>
<dbReference type="PROSITE" id="PS50005">
    <property type="entry name" value="TPR"/>
    <property type="match status" value="1"/>
</dbReference>
<feature type="repeat" description="TPR" evidence="1">
    <location>
        <begin position="177"/>
        <end position="210"/>
    </location>
</feature>
<evidence type="ECO:0000313" key="2">
    <source>
        <dbReference type="EMBL" id="VFB02568.1"/>
    </source>
</evidence>
<dbReference type="Pfam" id="PF00515">
    <property type="entry name" value="TPR_1"/>
    <property type="match status" value="1"/>
</dbReference>
<evidence type="ECO:0000256" key="1">
    <source>
        <dbReference type="PROSITE-ProRule" id="PRU00339"/>
    </source>
</evidence>
<dbReference type="RefSeq" id="WP_130913385.1">
    <property type="nucleotide sequence ID" value="NZ_LR215974.1"/>
</dbReference>
<accession>A0A4U8WIN0</accession>
<name>A0A4U8WIN0_9FLAO</name>
<dbReference type="Pfam" id="PF13181">
    <property type="entry name" value="TPR_8"/>
    <property type="match status" value="2"/>
</dbReference>
<dbReference type="GO" id="GO:0006493">
    <property type="term" value="P:protein O-linked glycosylation"/>
    <property type="evidence" value="ECO:0007669"/>
    <property type="project" value="InterPro"/>
</dbReference>
<sequence>MIKTITTLSAVLFCSVIFAQKSDKEKIFKDLNKNACICIDSISASNKEKTEIVKQIHDCIDKQTGALQMMTLLSSAKDKEKDAPEVNGKKQIKLEFNTNKNSQQYKESYNQLERSLMKDCASLKTLINIAETKHEEFSNNEEALDFYSKAVEFSKNEDWNNAIENYKFALEKDSKFTYAWDNLGICYRRIGEYDKALDAYQKSVKINPKGKMPLQNIAVTYIFKKEYQKAIDAYLNLDKIYPEDPEVYYGIGQIYAIHLKDNENGLDYIAKAYNIYNEQKSPYRTDAEKILSIIYKSMKDQNKLDKFKEILNKNNIQLE</sequence>
<dbReference type="PANTHER" id="PTHR44366:SF1">
    <property type="entry name" value="UDP-N-ACETYLGLUCOSAMINE--PEPTIDE N-ACETYLGLUCOSAMINYLTRANSFERASE 110 KDA SUBUNIT"/>
    <property type="match status" value="1"/>
</dbReference>
<reference evidence="2 3" key="1">
    <citation type="submission" date="2019-02" db="EMBL/GenBank/DDBJ databases">
        <authorList>
            <consortium name="Pathogen Informatics"/>
        </authorList>
    </citation>
    <scope>NUCLEOTIDE SEQUENCE [LARGE SCALE GENOMIC DNA]</scope>
    <source>
        <strain evidence="2 3">3012STDY6944375</strain>
    </source>
</reference>
<gene>
    <name evidence="2" type="ORF">NCTC12078_00545</name>
</gene>
<dbReference type="PANTHER" id="PTHR44366">
    <property type="entry name" value="UDP-N-ACETYLGLUCOSAMINE--PEPTIDE N-ACETYLGLUCOSAMINYLTRANSFERASE 110 KDA SUBUNIT"/>
    <property type="match status" value="1"/>
</dbReference>
<organism evidence="2 3">
    <name type="scientific">Chryseobacterium taihuense</name>
    <dbReference type="NCBI Taxonomy" id="1141221"/>
    <lineage>
        <taxon>Bacteria</taxon>
        <taxon>Pseudomonadati</taxon>
        <taxon>Bacteroidota</taxon>
        <taxon>Flavobacteriia</taxon>
        <taxon>Flavobacteriales</taxon>
        <taxon>Weeksellaceae</taxon>
        <taxon>Chryseobacterium group</taxon>
        <taxon>Chryseobacterium</taxon>
    </lineage>
</organism>
<dbReference type="Gene3D" id="1.25.40.10">
    <property type="entry name" value="Tetratricopeptide repeat domain"/>
    <property type="match status" value="1"/>
</dbReference>
<dbReference type="PROSITE" id="PS50293">
    <property type="entry name" value="TPR_REGION"/>
    <property type="match status" value="1"/>
</dbReference>
<proteinExistence type="predicted"/>
<evidence type="ECO:0000313" key="3">
    <source>
        <dbReference type="Proteomes" id="UP000290013"/>
    </source>
</evidence>
<dbReference type="InterPro" id="IPR037919">
    <property type="entry name" value="OGT"/>
</dbReference>
<dbReference type="GO" id="GO:0097363">
    <property type="term" value="F:protein O-acetylglucosaminyltransferase activity"/>
    <property type="evidence" value="ECO:0007669"/>
    <property type="project" value="TreeGrafter"/>
</dbReference>
<protein>
    <submittedName>
        <fullName evidence="2">Photosystem I assembly protein Ycf3</fullName>
    </submittedName>
</protein>
<dbReference type="InterPro" id="IPR011990">
    <property type="entry name" value="TPR-like_helical_dom_sf"/>
</dbReference>